<keyword evidence="4" id="KW-1185">Reference proteome</keyword>
<feature type="transmembrane region" description="Helical" evidence="2">
    <location>
        <begin position="743"/>
        <end position="764"/>
    </location>
</feature>
<keyword evidence="2" id="KW-0812">Transmembrane</keyword>
<reference evidence="3 4" key="1">
    <citation type="submission" date="2019-10" db="EMBL/GenBank/DDBJ databases">
        <authorList>
            <person name="Palmer J.M."/>
        </authorList>
    </citation>
    <scope>NUCLEOTIDE SEQUENCE [LARGE SCALE GENOMIC DNA]</scope>
    <source>
        <strain evidence="3 4">TWF696</strain>
    </source>
</reference>
<evidence type="ECO:0008006" key="5">
    <source>
        <dbReference type="Google" id="ProtNLM"/>
    </source>
</evidence>
<feature type="compositionally biased region" description="Polar residues" evidence="1">
    <location>
        <begin position="534"/>
        <end position="546"/>
    </location>
</feature>
<keyword evidence="2" id="KW-0472">Membrane</keyword>
<name>A0AAV9VAR5_9PEZI</name>
<dbReference type="Gene3D" id="3.40.50.1580">
    <property type="entry name" value="Nucleoside phosphorylase domain"/>
    <property type="match status" value="1"/>
</dbReference>
<evidence type="ECO:0000313" key="4">
    <source>
        <dbReference type="Proteomes" id="UP001375240"/>
    </source>
</evidence>
<evidence type="ECO:0000256" key="1">
    <source>
        <dbReference type="SAM" id="MobiDB-lite"/>
    </source>
</evidence>
<organism evidence="3 4">
    <name type="scientific">Orbilia brochopaga</name>
    <dbReference type="NCBI Taxonomy" id="3140254"/>
    <lineage>
        <taxon>Eukaryota</taxon>
        <taxon>Fungi</taxon>
        <taxon>Dikarya</taxon>
        <taxon>Ascomycota</taxon>
        <taxon>Pezizomycotina</taxon>
        <taxon>Orbiliomycetes</taxon>
        <taxon>Orbiliales</taxon>
        <taxon>Orbiliaceae</taxon>
        <taxon>Orbilia</taxon>
    </lineage>
</organism>
<evidence type="ECO:0000313" key="3">
    <source>
        <dbReference type="EMBL" id="KAK6359100.1"/>
    </source>
</evidence>
<keyword evidence="2" id="KW-1133">Transmembrane helix</keyword>
<gene>
    <name evidence="3" type="ORF">TWF696_000267</name>
</gene>
<feature type="region of interest" description="Disordered" evidence="1">
    <location>
        <begin position="520"/>
        <end position="546"/>
    </location>
</feature>
<dbReference type="PANTHER" id="PTHR46082">
    <property type="entry name" value="ATP/GTP-BINDING PROTEIN-RELATED"/>
    <property type="match status" value="1"/>
</dbReference>
<dbReference type="GO" id="GO:0003824">
    <property type="term" value="F:catalytic activity"/>
    <property type="evidence" value="ECO:0007669"/>
    <property type="project" value="InterPro"/>
</dbReference>
<dbReference type="EMBL" id="JAVHNQ010000001">
    <property type="protein sequence ID" value="KAK6359100.1"/>
    <property type="molecule type" value="Genomic_DNA"/>
</dbReference>
<accession>A0AAV9VAR5</accession>
<protein>
    <recommendedName>
        <fullName evidence="5">Nucleoside phosphorylase domain-containing protein</fullName>
    </recommendedName>
</protein>
<dbReference type="Proteomes" id="UP001375240">
    <property type="component" value="Unassembled WGS sequence"/>
</dbReference>
<dbReference type="InterPro" id="IPR053137">
    <property type="entry name" value="NLR-like"/>
</dbReference>
<dbReference type="GO" id="GO:0009116">
    <property type="term" value="P:nucleoside metabolic process"/>
    <property type="evidence" value="ECO:0007669"/>
    <property type="project" value="InterPro"/>
</dbReference>
<feature type="transmembrane region" description="Helical" evidence="2">
    <location>
        <begin position="716"/>
        <end position="737"/>
    </location>
</feature>
<dbReference type="SUPFAM" id="SSF53167">
    <property type="entry name" value="Purine and uridine phosphorylases"/>
    <property type="match status" value="1"/>
</dbReference>
<dbReference type="AlphaFoldDB" id="A0AAV9VAR5"/>
<dbReference type="PANTHER" id="PTHR46082:SF11">
    <property type="entry name" value="AAA+ ATPASE DOMAIN-CONTAINING PROTEIN-RELATED"/>
    <property type="match status" value="1"/>
</dbReference>
<dbReference type="InterPro" id="IPR035994">
    <property type="entry name" value="Nucleoside_phosphorylase_sf"/>
</dbReference>
<proteinExistence type="predicted"/>
<comment type="caution">
    <text evidence="3">The sequence shown here is derived from an EMBL/GenBank/DDBJ whole genome shotgun (WGS) entry which is preliminary data.</text>
</comment>
<evidence type="ECO:0000256" key="2">
    <source>
        <dbReference type="SAM" id="Phobius"/>
    </source>
</evidence>
<sequence>MARQLNSEDYTIGWVCTLPEERTAACAILDEEHLPLPRQDGLDINVYEFGRVGLCNIIIATPPAGLYGYGVGRRALAQMRRSFPSITACLVVGVGGGVPALPQRDIRLGDVVVSESVVDLGVRASKLYEATQEGRLVKTRPPEQFLVAIAELKSESEPWQDIGISVNDITESGGSLPRFNRPPNDSDQLFQADYDHSSENESCDQCETGKLIERPPRTYDQPHIHYGRIAVSDRVIKRGTTRDRLAQEYGILCFDMAAAGLIDSLPSLVIRGICDYSDSHKSKLWRPYAALSAAAFAKTLLLRLSSKAASNKSNRTKNILNPPTAEEVVLGSYADRHELSFRDFSSDNQGKYYKAMQQHRQEPAGHEIIESTSYNDSGMRDETASIENTAAPDVGGIINEGESSKRVVKVCRSIFDLPFQRNRLFYLRLFQSTLWNSLSKCRPNHRRKYWICSCGTELFHDFDEQLRHPEHQAFLPYLVEAKFECSRASQIFQSLRELFRPKVPTLPIANAHSSASGVQSATNVPLSSNSSSSGTATLPQSIAQQSPAPGQGFKYCLFHTSNSTQLHHIKLDDNDSDHFLFSNISLKYRMLQPTWKRSLSLRCLDYVELCRFRLVYMGPVGRVHGQNLESAPTIEVSSAEYELSHPELLPVQLLHFVQSPHCLFDLTSTTNTQVVLKAYRKMVPLKKDSLPIIDATNPIEDGWGIHLRVGLDFGKLWLCTALSLLLSLVFALVWSIVKQDAQTGFTISSFNAALISVIVAVGTFQSAIDKNWI</sequence>